<dbReference type="RefSeq" id="WP_275230504.1">
    <property type="nucleotide sequence ID" value="NZ_JARESE010000082.1"/>
</dbReference>
<keyword evidence="1" id="KW-0472">Membrane</keyword>
<comment type="caution">
    <text evidence="2">The sequence shown here is derived from an EMBL/GenBank/DDBJ whole genome shotgun (WGS) entry which is preliminary data.</text>
</comment>
<evidence type="ECO:0000256" key="1">
    <source>
        <dbReference type="SAM" id="Phobius"/>
    </source>
</evidence>
<keyword evidence="3" id="KW-1185">Reference proteome</keyword>
<protein>
    <submittedName>
        <fullName evidence="2">DUF3137 domain-containing protein</fullName>
    </submittedName>
</protein>
<feature type="transmembrane region" description="Helical" evidence="1">
    <location>
        <begin position="39"/>
        <end position="57"/>
    </location>
</feature>
<evidence type="ECO:0000313" key="2">
    <source>
        <dbReference type="EMBL" id="MDE8654396.1"/>
    </source>
</evidence>
<accession>A0ABT5WX25</accession>
<dbReference type="EMBL" id="JARESE010000082">
    <property type="protein sequence ID" value="MDE8654396.1"/>
    <property type="molecule type" value="Genomic_DNA"/>
</dbReference>
<evidence type="ECO:0000313" key="3">
    <source>
        <dbReference type="Proteomes" id="UP001216253"/>
    </source>
</evidence>
<organism evidence="2 3">
    <name type="scientific">Novosphingobium album</name>
    <name type="common">ex Liu et al. 2023</name>
    <dbReference type="NCBI Taxonomy" id="3031130"/>
    <lineage>
        <taxon>Bacteria</taxon>
        <taxon>Pseudomonadati</taxon>
        <taxon>Pseudomonadota</taxon>
        <taxon>Alphaproteobacteria</taxon>
        <taxon>Sphingomonadales</taxon>
        <taxon>Sphingomonadaceae</taxon>
        <taxon>Novosphingobium</taxon>
    </lineage>
</organism>
<keyword evidence="1" id="KW-0812">Transmembrane</keyword>
<sequence>MIVRPDADALLAGELGQWLAGQGDARAAAKAAAKRRRRWGFIGAGVIFVAVLVFSGFDLGKALWFGGAVAAGGWAWGEMAKQPVIAAIKGGINGAIARALDVDYSPEATPGEEFRRASQFQLLPGHDASRFEDLWRGTVGDRSFQLYEAHLTRREGSGKNRKTVTKFRGSVITIGFARRFHGVTLVEREQTRRNWFGLGSDKTELTFGDVTLQRCDMVDPRFEDQFTVWSNDPVEARYLVHPAYIERLVAVEQAYAGQNIRALFDGGSLVVLLETGNLFESGSIEAQDDRHLLERTITQFGALADLAAELNERARGNY</sequence>
<name>A0ABT5WX25_9SPHN</name>
<dbReference type="InterPro" id="IPR021484">
    <property type="entry name" value="DUF3137"/>
</dbReference>
<proteinExistence type="predicted"/>
<dbReference type="Proteomes" id="UP001216253">
    <property type="component" value="Unassembled WGS sequence"/>
</dbReference>
<gene>
    <name evidence="2" type="ORF">PYV00_22120</name>
</gene>
<keyword evidence="1" id="KW-1133">Transmembrane helix</keyword>
<reference evidence="2 3" key="1">
    <citation type="submission" date="2023-03" db="EMBL/GenBank/DDBJ databases">
        <title>NovoSphingobium album sp. nov. isolated from polycyclic aromatic hydrocarbons- and heavy-metal polluted soil.</title>
        <authorList>
            <person name="Liu Z."/>
            <person name="Wang K."/>
        </authorList>
    </citation>
    <scope>NUCLEOTIDE SEQUENCE [LARGE SCALE GENOMIC DNA]</scope>
    <source>
        <strain evidence="2 3">H3SJ31-1</strain>
    </source>
</reference>
<dbReference type="Pfam" id="PF11335">
    <property type="entry name" value="DUF3137"/>
    <property type="match status" value="1"/>
</dbReference>